<feature type="region of interest" description="Disordered" evidence="2">
    <location>
        <begin position="32"/>
        <end position="61"/>
    </location>
</feature>
<feature type="domain" description="Invertebrate defensins family profile" evidence="4">
    <location>
        <begin position="67"/>
        <end position="101"/>
    </location>
</feature>
<dbReference type="Gene3D" id="3.30.30.10">
    <property type="entry name" value="Knottin, scorpion toxin-like"/>
    <property type="match status" value="1"/>
</dbReference>
<name>A0A0A1XKD7_ZEUCU</name>
<feature type="chain" id="PRO_5001995049" evidence="3">
    <location>
        <begin position="22"/>
        <end position="101"/>
    </location>
</feature>
<evidence type="ECO:0000313" key="5">
    <source>
        <dbReference type="EMBL" id="JAD11481.1"/>
    </source>
</evidence>
<dbReference type="OrthoDB" id="10038290at2759"/>
<evidence type="ECO:0000256" key="3">
    <source>
        <dbReference type="SAM" id="SignalP"/>
    </source>
</evidence>
<feature type="compositionally biased region" description="Polar residues" evidence="2">
    <location>
        <begin position="36"/>
        <end position="51"/>
    </location>
</feature>
<evidence type="ECO:0000256" key="1">
    <source>
        <dbReference type="ARBA" id="ARBA00023157"/>
    </source>
</evidence>
<gene>
    <name evidence="5" type="primary">SAPB</name>
    <name evidence="5" type="ORF">g.9281</name>
</gene>
<dbReference type="GO" id="GO:0005576">
    <property type="term" value="C:extracellular region"/>
    <property type="evidence" value="ECO:0007669"/>
    <property type="project" value="UniProtKB-ARBA"/>
</dbReference>
<dbReference type="AlphaFoldDB" id="A0A0A1XKD7"/>
<dbReference type="Pfam" id="PF01097">
    <property type="entry name" value="Defensin_2"/>
    <property type="match status" value="1"/>
</dbReference>
<evidence type="ECO:0000256" key="2">
    <source>
        <dbReference type="SAM" id="MobiDB-lite"/>
    </source>
</evidence>
<reference evidence="5" key="1">
    <citation type="submission" date="2014-11" db="EMBL/GenBank/DDBJ databases">
        <authorList>
            <person name="Geib S."/>
        </authorList>
    </citation>
    <scope>NUCLEOTIDE SEQUENCE</scope>
</reference>
<keyword evidence="1" id="KW-1015">Disulfide bond</keyword>
<protein>
    <submittedName>
        <fullName evidence="5">Sapecin-B</fullName>
    </submittedName>
</protein>
<dbReference type="SMR" id="A0A0A1XKD7"/>
<evidence type="ECO:0000259" key="4">
    <source>
        <dbReference type="PROSITE" id="PS51378"/>
    </source>
</evidence>
<dbReference type="InterPro" id="IPR001542">
    <property type="entry name" value="Defensin_invertebrate/fungal"/>
</dbReference>
<proteinExistence type="predicted"/>
<sequence>MKIVFLAGFICALCLMSIAEAAPAEGDIVEAPEAVNPSSEELQQEAVNASSGEVAAENPDNTDRENILTCSISSWLCMAHCLADGRGRGSCTNRGVCVCQY</sequence>
<reference evidence="5" key="2">
    <citation type="journal article" date="2015" name="Gigascience">
        <title>Reconstructing a comprehensive transcriptome assembly of a white-pupal translocated strain of the pest fruit fly Bactrocera cucurbitae.</title>
        <authorList>
            <person name="Sim S.B."/>
            <person name="Calla B."/>
            <person name="Hall B."/>
            <person name="DeRego T."/>
            <person name="Geib S.M."/>
        </authorList>
    </citation>
    <scope>NUCLEOTIDE SEQUENCE</scope>
</reference>
<dbReference type="PROSITE" id="PS51378">
    <property type="entry name" value="INVERT_DEFENSINS"/>
    <property type="match status" value="1"/>
</dbReference>
<dbReference type="InterPro" id="IPR036574">
    <property type="entry name" value="Scorpion_toxin-like_sf"/>
</dbReference>
<accession>A0A0A1XKD7</accession>
<feature type="signal peptide" evidence="3">
    <location>
        <begin position="1"/>
        <end position="21"/>
    </location>
</feature>
<dbReference type="EMBL" id="GBXI01002811">
    <property type="protein sequence ID" value="JAD11481.1"/>
    <property type="molecule type" value="Transcribed_RNA"/>
</dbReference>
<keyword evidence="3" id="KW-0732">Signal</keyword>
<dbReference type="GO" id="GO:0050830">
    <property type="term" value="P:defense response to Gram-positive bacterium"/>
    <property type="evidence" value="ECO:0007669"/>
    <property type="project" value="UniProtKB-ARBA"/>
</dbReference>
<organism evidence="5">
    <name type="scientific">Zeugodacus cucurbitae</name>
    <name type="common">Melon fruit fly</name>
    <name type="synonym">Bactrocera cucurbitae</name>
    <dbReference type="NCBI Taxonomy" id="28588"/>
    <lineage>
        <taxon>Eukaryota</taxon>
        <taxon>Metazoa</taxon>
        <taxon>Ecdysozoa</taxon>
        <taxon>Arthropoda</taxon>
        <taxon>Hexapoda</taxon>
        <taxon>Insecta</taxon>
        <taxon>Pterygota</taxon>
        <taxon>Neoptera</taxon>
        <taxon>Endopterygota</taxon>
        <taxon>Diptera</taxon>
        <taxon>Brachycera</taxon>
        <taxon>Muscomorpha</taxon>
        <taxon>Tephritoidea</taxon>
        <taxon>Tephritidae</taxon>
        <taxon>Zeugodacus</taxon>
        <taxon>Zeugodacus</taxon>
    </lineage>
</organism>